<gene>
    <name evidence="1" type="ORF">GCM10009688_03660</name>
</gene>
<comment type="caution">
    <text evidence="1">The sequence shown here is derived from an EMBL/GenBank/DDBJ whole genome shotgun (WGS) entry which is preliminary data.</text>
</comment>
<dbReference type="EMBL" id="BAAALV010000001">
    <property type="protein sequence ID" value="GAA1903008.1"/>
    <property type="molecule type" value="Genomic_DNA"/>
</dbReference>
<reference evidence="2" key="1">
    <citation type="journal article" date="2019" name="Int. J. Syst. Evol. Microbiol.">
        <title>The Global Catalogue of Microorganisms (GCM) 10K type strain sequencing project: providing services to taxonomists for standard genome sequencing and annotation.</title>
        <authorList>
            <consortium name="The Broad Institute Genomics Platform"/>
            <consortium name="The Broad Institute Genome Sequencing Center for Infectious Disease"/>
            <person name="Wu L."/>
            <person name="Ma J."/>
        </authorList>
    </citation>
    <scope>NUCLEOTIDE SEQUENCE [LARGE SCALE GENOMIC DNA]</scope>
    <source>
        <strain evidence="2">JCM 13316</strain>
    </source>
</reference>
<organism evidence="1 2">
    <name type="scientific">Arthrobacter gandavensis</name>
    <dbReference type="NCBI Taxonomy" id="169960"/>
    <lineage>
        <taxon>Bacteria</taxon>
        <taxon>Bacillati</taxon>
        <taxon>Actinomycetota</taxon>
        <taxon>Actinomycetes</taxon>
        <taxon>Micrococcales</taxon>
        <taxon>Micrococcaceae</taxon>
        <taxon>Arthrobacter</taxon>
    </lineage>
</organism>
<name>A0ABP5A4D0_9MICC</name>
<dbReference type="Proteomes" id="UP001500784">
    <property type="component" value="Unassembled WGS sequence"/>
</dbReference>
<accession>A0ABP5A4D0</accession>
<proteinExistence type="predicted"/>
<keyword evidence="2" id="KW-1185">Reference proteome</keyword>
<evidence type="ECO:0000313" key="2">
    <source>
        <dbReference type="Proteomes" id="UP001500784"/>
    </source>
</evidence>
<evidence type="ECO:0000313" key="1">
    <source>
        <dbReference type="EMBL" id="GAA1903008.1"/>
    </source>
</evidence>
<protein>
    <submittedName>
        <fullName evidence="1">Uncharacterized protein</fullName>
    </submittedName>
</protein>
<sequence>MREVLHRPPATGTGGNASFKRAAAVCHRVLQSVASFLTGTSADVVTKPGCGRGEIRGSAQLVSESSWAATSDGWSWSVLLGQSASMANLLDKEGDYLDLAHPAPRGR</sequence>